<dbReference type="EMBL" id="CP065662">
    <property type="protein sequence ID" value="QPS01429.1"/>
    <property type="molecule type" value="Genomic_DNA"/>
</dbReference>
<feature type="chain" id="PRO_5038688794" evidence="2">
    <location>
        <begin position="18"/>
        <end position="339"/>
    </location>
</feature>
<dbReference type="Pfam" id="PF12146">
    <property type="entry name" value="Hydrolase_4"/>
    <property type="match status" value="1"/>
</dbReference>
<dbReference type="PANTHER" id="PTHR43265">
    <property type="entry name" value="ESTERASE ESTD"/>
    <property type="match status" value="1"/>
</dbReference>
<name>A0A7T2RQH3_9LACT</name>
<evidence type="ECO:0000313" key="6">
    <source>
        <dbReference type="Proteomes" id="UP000594771"/>
    </source>
</evidence>
<evidence type="ECO:0000259" key="3">
    <source>
        <dbReference type="Pfam" id="PF12146"/>
    </source>
</evidence>
<dbReference type="AlphaFoldDB" id="A0A7T2RQH3"/>
<dbReference type="GO" id="GO:0052689">
    <property type="term" value="F:carboxylic ester hydrolase activity"/>
    <property type="evidence" value="ECO:0007669"/>
    <property type="project" value="TreeGrafter"/>
</dbReference>
<dbReference type="InterPro" id="IPR053145">
    <property type="entry name" value="AB_hydrolase_Est10"/>
</dbReference>
<dbReference type="Proteomes" id="UP001069145">
    <property type="component" value="Unassembled WGS sequence"/>
</dbReference>
<dbReference type="InterPro" id="IPR022742">
    <property type="entry name" value="Hydrolase_4"/>
</dbReference>
<reference evidence="4" key="2">
    <citation type="submission" date="2022-09" db="EMBL/GenBank/DDBJ databases">
        <title>Aerococcus urinae taxonomy study.</title>
        <authorList>
            <person name="Christensen J."/>
            <person name="Senneby E."/>
        </authorList>
    </citation>
    <scope>NUCLEOTIDE SEQUENCE</scope>
    <source>
        <strain evidence="4">NLD-066-U95</strain>
    </source>
</reference>
<feature type="region of interest" description="Disordered" evidence="1">
    <location>
        <begin position="21"/>
        <end position="58"/>
    </location>
</feature>
<dbReference type="PROSITE" id="PS51257">
    <property type="entry name" value="PROKAR_LIPOPROTEIN"/>
    <property type="match status" value="1"/>
</dbReference>
<evidence type="ECO:0000256" key="2">
    <source>
        <dbReference type="SAM" id="SignalP"/>
    </source>
</evidence>
<dbReference type="Gene3D" id="3.40.50.1820">
    <property type="entry name" value="alpha/beta hydrolase"/>
    <property type="match status" value="1"/>
</dbReference>
<evidence type="ECO:0000313" key="5">
    <source>
        <dbReference type="EMBL" id="QPS01429.1"/>
    </source>
</evidence>
<feature type="compositionally biased region" description="Polar residues" evidence="1">
    <location>
        <begin position="27"/>
        <end position="46"/>
    </location>
</feature>
<organism evidence="5 6">
    <name type="scientific">Aerococcus urinae</name>
    <dbReference type="NCBI Taxonomy" id="1376"/>
    <lineage>
        <taxon>Bacteria</taxon>
        <taxon>Bacillati</taxon>
        <taxon>Bacillota</taxon>
        <taxon>Bacilli</taxon>
        <taxon>Lactobacillales</taxon>
        <taxon>Aerococcaceae</taxon>
        <taxon>Aerococcus</taxon>
    </lineage>
</organism>
<dbReference type="PANTHER" id="PTHR43265:SF1">
    <property type="entry name" value="ESTERASE ESTD"/>
    <property type="match status" value="1"/>
</dbReference>
<dbReference type="RefSeq" id="WP_060777741.1">
    <property type="nucleotide sequence ID" value="NZ_CAJHLF010000001.1"/>
</dbReference>
<keyword evidence="5" id="KW-0378">Hydrolase</keyword>
<dbReference type="OrthoDB" id="9780269at2"/>
<dbReference type="SUPFAM" id="SSF53474">
    <property type="entry name" value="alpha/beta-Hydrolases"/>
    <property type="match status" value="1"/>
</dbReference>
<keyword evidence="7" id="KW-1185">Reference proteome</keyword>
<keyword evidence="2" id="KW-0732">Signal</keyword>
<dbReference type="Proteomes" id="UP000594771">
    <property type="component" value="Chromosome"/>
</dbReference>
<reference evidence="5 6" key="1">
    <citation type="submission" date="2020-12" db="EMBL/GenBank/DDBJ databases">
        <title>FDA dAtabase for Regulatory Grade micrObial Sequences (FDA-ARGOS): Supporting development and validation of Infectious Disease Dx tests.</title>
        <authorList>
            <person name="Sproer C."/>
            <person name="Gronow S."/>
            <person name="Severitt S."/>
            <person name="Schroder I."/>
            <person name="Tallon L."/>
            <person name="Sadzewicz L."/>
            <person name="Zhao X."/>
            <person name="Boylan J."/>
            <person name="Ott S."/>
            <person name="Bowen H."/>
            <person name="Vavikolanu K."/>
            <person name="Mehta A."/>
            <person name="Aluvathingal J."/>
            <person name="Nadendla S."/>
            <person name="Lowell S."/>
            <person name="Myers T."/>
            <person name="Yan Y."/>
            <person name="Sichtig H."/>
        </authorList>
    </citation>
    <scope>NUCLEOTIDE SEQUENCE [LARGE SCALE GENOMIC DNA]</scope>
    <source>
        <strain evidence="5 6">FDAARGOS_911</strain>
    </source>
</reference>
<dbReference type="InterPro" id="IPR029058">
    <property type="entry name" value="AB_hydrolase_fold"/>
</dbReference>
<proteinExistence type="predicted"/>
<evidence type="ECO:0000313" key="7">
    <source>
        <dbReference type="Proteomes" id="UP001069145"/>
    </source>
</evidence>
<sequence length="339" mass="37416">MTIKKLLLLLMTGLLFACGQKPDSTDPKQASQEGQAETASKPPQTDQKNETKPASDQTTELDQLTVLSQTEDYVQYELNVVRDGFKIHGKLFLPKGDQESWPLTILAHGINQTDLTTTPYATHLAKRGVAAYVFDFIGGAPLNSSDGDFSDMTVLTELADLEAIYQKLTDYKAIDSSQTYLLGDSQGGLVATMMAAKHPEDIQGMILLYPAFNMPSLVHDFVPDKEEIPDSIDIMGVSVSRYYIEDMLKVDVEDIITSYPGPVLIVHGEDDVLVPPVYAQKAAELFPKAHLEMIPGGKHEFSGSDFIKALSYIDKYMVNQLGDEHYQLTIDEEESADKG</sequence>
<accession>A0A7T2RQH3</accession>
<protein>
    <submittedName>
        <fullName evidence="5">Alpha/beta fold hydrolase</fullName>
    </submittedName>
    <submittedName>
        <fullName evidence="4">Lysophospholipase</fullName>
    </submittedName>
</protein>
<dbReference type="KEGG" id="aun:AWM73_01385"/>
<feature type="domain" description="Serine aminopeptidase S33" evidence="3">
    <location>
        <begin position="105"/>
        <end position="217"/>
    </location>
</feature>
<feature type="signal peptide" evidence="2">
    <location>
        <begin position="1"/>
        <end position="17"/>
    </location>
</feature>
<dbReference type="GeneID" id="35768126"/>
<evidence type="ECO:0000313" key="4">
    <source>
        <dbReference type="EMBL" id="MCY3053345.1"/>
    </source>
</evidence>
<gene>
    <name evidence="5" type="ORF">I6G68_08670</name>
    <name evidence="4" type="ORF">ODY43_04995</name>
</gene>
<evidence type="ECO:0000256" key="1">
    <source>
        <dbReference type="SAM" id="MobiDB-lite"/>
    </source>
</evidence>
<dbReference type="EMBL" id="JAOTML010000004">
    <property type="protein sequence ID" value="MCY3053345.1"/>
    <property type="molecule type" value="Genomic_DNA"/>
</dbReference>